<sequence length="86" mass="9744">MTDPQPNNNEFAAAEVALRKIGSNLWFSGLPEQWQDFLTSNTVELFDTYEITIEQAANRMIEVFQQLVSSNPEVLALDPWSLVEPS</sequence>
<dbReference type="AlphaFoldDB" id="A0A9W4R0Q3"/>
<name>A0A9W4R0Q3_PSEHA</name>
<reference evidence="1" key="1">
    <citation type="submission" date="2022-07" db="EMBL/GenBank/DDBJ databases">
        <authorList>
            <person name="Criscuolo A."/>
        </authorList>
    </citation>
    <scope>NUCLEOTIDE SEQUENCE</scope>
    <source>
        <strain evidence="1">CIP103197</strain>
    </source>
</reference>
<accession>A0A9W4R0Q3</accession>
<keyword evidence="2" id="KW-1185">Reference proteome</keyword>
<protein>
    <submittedName>
        <fullName evidence="1">Uncharacterized protein</fullName>
    </submittedName>
</protein>
<comment type="caution">
    <text evidence="1">The sequence shown here is derived from an EMBL/GenBank/DDBJ whole genome shotgun (WGS) entry which is preliminary data.</text>
</comment>
<evidence type="ECO:0000313" key="1">
    <source>
        <dbReference type="EMBL" id="CAH9061139.1"/>
    </source>
</evidence>
<organism evidence="1 2">
    <name type="scientific">Pseudoalteromonas haloplanktis</name>
    <name type="common">Alteromonas haloplanktis</name>
    <dbReference type="NCBI Taxonomy" id="228"/>
    <lineage>
        <taxon>Bacteria</taxon>
        <taxon>Pseudomonadati</taxon>
        <taxon>Pseudomonadota</taxon>
        <taxon>Gammaproteobacteria</taxon>
        <taxon>Alteromonadales</taxon>
        <taxon>Pseudoalteromonadaceae</taxon>
        <taxon>Pseudoalteromonas</taxon>
    </lineage>
</organism>
<dbReference type="EMBL" id="CAMAPB010000035">
    <property type="protein sequence ID" value="CAH9061139.1"/>
    <property type="molecule type" value="Genomic_DNA"/>
</dbReference>
<dbReference type="RefSeq" id="WP_262976905.1">
    <property type="nucleotide sequence ID" value="NZ_CAMAPB010000035.1"/>
</dbReference>
<dbReference type="Proteomes" id="UP001152447">
    <property type="component" value="Unassembled WGS sequence"/>
</dbReference>
<proteinExistence type="predicted"/>
<gene>
    <name evidence="1" type="ORF">PSEHALCIP103_02433</name>
</gene>
<evidence type="ECO:0000313" key="2">
    <source>
        <dbReference type="Proteomes" id="UP001152447"/>
    </source>
</evidence>